<dbReference type="InterPro" id="IPR011435">
    <property type="entry name" value="UmpAB"/>
</dbReference>
<reference evidence="3" key="1">
    <citation type="journal article" date="2004" name="Environ. Microbiol.">
        <title>The genome of Desulfotalea psychrophila, a sulfate-reducing bacterium from permanently cold Arctic sediments.</title>
        <authorList>
            <person name="Rabus R."/>
            <person name="Ruepp A."/>
            <person name="Frickey T."/>
            <person name="Rattei T."/>
            <person name="Fartmann B."/>
            <person name="Stark M."/>
            <person name="Bauer M."/>
            <person name="Zibat A."/>
            <person name="Lombardot T."/>
            <person name="Becker I."/>
            <person name="Amann J."/>
            <person name="Gellner K."/>
            <person name="Teeling H."/>
            <person name="Leuschner W.D."/>
            <person name="Gloeckner F.-O."/>
            <person name="Lupas A.N."/>
            <person name="Amann R."/>
            <person name="Klenk H.-P."/>
        </authorList>
    </citation>
    <scope>NUCLEOTIDE SEQUENCE [LARGE SCALE GENOMIC DNA]</scope>
    <source>
        <strain evidence="3">DSM 12343 / LSv54</strain>
    </source>
</reference>
<keyword evidence="1" id="KW-0812">Transmembrane</keyword>
<keyword evidence="1" id="KW-1133">Transmembrane helix</keyword>
<dbReference type="Proteomes" id="UP000000602">
    <property type="component" value="Chromosome"/>
</dbReference>
<dbReference type="OrthoDB" id="1436654at2"/>
<feature type="transmembrane region" description="Helical" evidence="1">
    <location>
        <begin position="19"/>
        <end position="37"/>
    </location>
</feature>
<dbReference type="STRING" id="177439.DP0348"/>
<feature type="transmembrane region" description="Helical" evidence="1">
    <location>
        <begin position="226"/>
        <end position="247"/>
    </location>
</feature>
<dbReference type="AlphaFoldDB" id="Q6ARE7"/>
<evidence type="ECO:0000256" key="1">
    <source>
        <dbReference type="SAM" id="Phobius"/>
    </source>
</evidence>
<dbReference type="Pfam" id="PF07556">
    <property type="entry name" value="DUF1538"/>
    <property type="match status" value="1"/>
</dbReference>
<gene>
    <name evidence="2" type="ordered locus">DP0348</name>
</gene>
<dbReference type="EMBL" id="CR522870">
    <property type="protein sequence ID" value="CAG35077.1"/>
    <property type="molecule type" value="Genomic_DNA"/>
</dbReference>
<dbReference type="eggNOG" id="ENOG502Z8W3">
    <property type="taxonomic scope" value="Bacteria"/>
</dbReference>
<sequence>MGIMIIELFWTLLSTIRDVLPIILLFGFFQLVVLRSALPNPRRLCFGIVYVILGLTLFLVGLENALFPIGKIMATQLTDPIFLQGDRASIDLGYWANYGWIYCFAACIGFATTIAEPSLIAVAYKANEVSGGAISSWGLRITVATGVAIGISLGSFRIVTGTPLYLYIMVGYIIVILQTFFTPKSIIALAYDSGGVTTSTVTVPIVTALGLGLATSVPGRSPAIDGFGLIAFASLFPIITVLGYAQYIHWVSTRNKKPIKE</sequence>
<dbReference type="KEGG" id="dps:DP0348"/>
<feature type="transmembrane region" description="Helical" evidence="1">
    <location>
        <begin position="164"/>
        <end position="182"/>
    </location>
</feature>
<protein>
    <submittedName>
        <fullName evidence="2">Conserved hypothetical membrane protein</fullName>
    </submittedName>
</protein>
<organism evidence="2 3">
    <name type="scientific">Desulfotalea psychrophila (strain LSv54 / DSM 12343)</name>
    <dbReference type="NCBI Taxonomy" id="177439"/>
    <lineage>
        <taxon>Bacteria</taxon>
        <taxon>Pseudomonadati</taxon>
        <taxon>Thermodesulfobacteriota</taxon>
        <taxon>Desulfobulbia</taxon>
        <taxon>Desulfobulbales</taxon>
        <taxon>Desulfocapsaceae</taxon>
        <taxon>Desulfotalea</taxon>
    </lineage>
</organism>
<dbReference type="RefSeq" id="WP_011187593.1">
    <property type="nucleotide sequence ID" value="NC_006138.1"/>
</dbReference>
<feature type="transmembrane region" description="Helical" evidence="1">
    <location>
        <begin position="194"/>
        <end position="214"/>
    </location>
</feature>
<feature type="transmembrane region" description="Helical" evidence="1">
    <location>
        <begin position="137"/>
        <end position="158"/>
    </location>
</feature>
<evidence type="ECO:0000313" key="2">
    <source>
        <dbReference type="EMBL" id="CAG35077.1"/>
    </source>
</evidence>
<proteinExistence type="predicted"/>
<feature type="transmembrane region" description="Helical" evidence="1">
    <location>
        <begin position="44"/>
        <end position="62"/>
    </location>
</feature>
<feature type="transmembrane region" description="Helical" evidence="1">
    <location>
        <begin position="99"/>
        <end position="125"/>
    </location>
</feature>
<accession>Q6ARE7</accession>
<name>Q6ARE7_DESPS</name>
<evidence type="ECO:0000313" key="3">
    <source>
        <dbReference type="Proteomes" id="UP000000602"/>
    </source>
</evidence>
<keyword evidence="3" id="KW-1185">Reference proteome</keyword>
<keyword evidence="1" id="KW-0472">Membrane</keyword>
<dbReference type="HOGENOM" id="CLU_026769_0_1_7"/>